<dbReference type="OrthoDB" id="7668193at2759"/>
<accession>A0A4P9XX57</accession>
<evidence type="ECO:0000313" key="4">
    <source>
        <dbReference type="EMBL" id="RKP10945.1"/>
    </source>
</evidence>
<dbReference type="EMBL" id="KZ992431">
    <property type="protein sequence ID" value="RKP10945.1"/>
    <property type="molecule type" value="Genomic_DNA"/>
</dbReference>
<dbReference type="PROSITE" id="PS50294">
    <property type="entry name" value="WD_REPEATS_REGION"/>
    <property type="match status" value="1"/>
</dbReference>
<dbReference type="InterPro" id="IPR015943">
    <property type="entry name" value="WD40/YVTN_repeat-like_dom_sf"/>
</dbReference>
<sequence>MTAASHTQASPLPNFVLRGHTAELAALDFSAAGDRLYSGDADGVVLAWDLKTRRPVRHMRIHEGGVLTLASLDAELLLTCVSIVAVSTR</sequence>
<keyword evidence="1 3" id="KW-0853">WD repeat</keyword>
<evidence type="ECO:0000256" key="2">
    <source>
        <dbReference type="ARBA" id="ARBA00022737"/>
    </source>
</evidence>
<gene>
    <name evidence="4" type="ORF">THASP1DRAFT_27254</name>
</gene>
<protein>
    <submittedName>
        <fullName evidence="4">Uncharacterized protein</fullName>
    </submittedName>
</protein>
<reference evidence="5" key="1">
    <citation type="journal article" date="2018" name="Nat. Microbiol.">
        <title>Leveraging single-cell genomics to expand the fungal tree of life.</title>
        <authorList>
            <person name="Ahrendt S.R."/>
            <person name="Quandt C.A."/>
            <person name="Ciobanu D."/>
            <person name="Clum A."/>
            <person name="Salamov A."/>
            <person name="Andreopoulos B."/>
            <person name="Cheng J.F."/>
            <person name="Woyke T."/>
            <person name="Pelin A."/>
            <person name="Henrissat B."/>
            <person name="Reynolds N.K."/>
            <person name="Benny G.L."/>
            <person name="Smith M.E."/>
            <person name="James T.Y."/>
            <person name="Grigoriev I.V."/>
        </authorList>
    </citation>
    <scope>NUCLEOTIDE SEQUENCE [LARGE SCALE GENOMIC DNA]</scope>
    <source>
        <strain evidence="5">RSA 1356</strain>
    </source>
</reference>
<evidence type="ECO:0000256" key="3">
    <source>
        <dbReference type="PROSITE-ProRule" id="PRU00221"/>
    </source>
</evidence>
<dbReference type="Proteomes" id="UP000271241">
    <property type="component" value="Unassembled WGS sequence"/>
</dbReference>
<name>A0A4P9XX57_9FUNG</name>
<dbReference type="Gene3D" id="2.130.10.10">
    <property type="entry name" value="YVTN repeat-like/Quinoprotein amine dehydrogenase"/>
    <property type="match status" value="1"/>
</dbReference>
<organism evidence="4 5">
    <name type="scientific">Thamnocephalis sphaerospora</name>
    <dbReference type="NCBI Taxonomy" id="78915"/>
    <lineage>
        <taxon>Eukaryota</taxon>
        <taxon>Fungi</taxon>
        <taxon>Fungi incertae sedis</taxon>
        <taxon>Zoopagomycota</taxon>
        <taxon>Zoopagomycotina</taxon>
        <taxon>Zoopagomycetes</taxon>
        <taxon>Zoopagales</taxon>
        <taxon>Sigmoideomycetaceae</taxon>
        <taxon>Thamnocephalis</taxon>
    </lineage>
</organism>
<dbReference type="PROSITE" id="PS50082">
    <property type="entry name" value="WD_REPEATS_2"/>
    <property type="match status" value="1"/>
</dbReference>
<evidence type="ECO:0000313" key="5">
    <source>
        <dbReference type="Proteomes" id="UP000271241"/>
    </source>
</evidence>
<dbReference type="InterPro" id="IPR001680">
    <property type="entry name" value="WD40_rpt"/>
</dbReference>
<feature type="repeat" description="WD" evidence="3">
    <location>
        <begin position="17"/>
        <end position="58"/>
    </location>
</feature>
<dbReference type="InterPro" id="IPR036322">
    <property type="entry name" value="WD40_repeat_dom_sf"/>
</dbReference>
<keyword evidence="5" id="KW-1185">Reference proteome</keyword>
<dbReference type="PROSITE" id="PS00678">
    <property type="entry name" value="WD_REPEATS_1"/>
    <property type="match status" value="1"/>
</dbReference>
<keyword evidence="2" id="KW-0677">Repeat</keyword>
<dbReference type="STRING" id="78915.A0A4P9XX57"/>
<dbReference type="Pfam" id="PF00400">
    <property type="entry name" value="WD40"/>
    <property type="match status" value="1"/>
</dbReference>
<dbReference type="AlphaFoldDB" id="A0A4P9XX57"/>
<dbReference type="InterPro" id="IPR019775">
    <property type="entry name" value="WD40_repeat_CS"/>
</dbReference>
<evidence type="ECO:0000256" key="1">
    <source>
        <dbReference type="ARBA" id="ARBA00022574"/>
    </source>
</evidence>
<proteinExistence type="predicted"/>
<dbReference type="SUPFAM" id="SSF50978">
    <property type="entry name" value="WD40 repeat-like"/>
    <property type="match status" value="1"/>
</dbReference>
<dbReference type="SMART" id="SM00320">
    <property type="entry name" value="WD40"/>
    <property type="match status" value="1"/>
</dbReference>